<feature type="domain" description="Bacterial transcriptional activator" evidence="1">
    <location>
        <begin position="133"/>
        <end position="244"/>
    </location>
</feature>
<protein>
    <submittedName>
        <fullName evidence="2">SARP family transcriptional regulator</fullName>
    </submittedName>
</protein>
<sequence>MTLHLVNALANEDTERPLVHLLGRPYVSRGTSSCAVGEGSSRLLAFLAVNRGDKERRYVWGRLWPDAEEERGAGNLRSAIWRLNGLGPNLVHSDKHTVRLHDAVEVDVELIGAWANRLITGMHRPEDLTIMPWDLDQLDMLPGWYDDWVLLERERLRQRLLHAMECLSRELLRLGRYAEAVESALVAVGSDPLRESAQRVLIEAHLAEGNRCEALRRFEEHRALVRRELGVDPSPALATLVALRRPAVSAPSPLHAAV</sequence>
<dbReference type="InterPro" id="IPR036388">
    <property type="entry name" value="WH-like_DNA-bd_sf"/>
</dbReference>
<dbReference type="Pfam" id="PF03704">
    <property type="entry name" value="BTAD"/>
    <property type="match status" value="1"/>
</dbReference>
<organism evidence="2 3">
    <name type="scientific">Georgenia subflava</name>
    <dbReference type="NCBI Taxonomy" id="1622177"/>
    <lineage>
        <taxon>Bacteria</taxon>
        <taxon>Bacillati</taxon>
        <taxon>Actinomycetota</taxon>
        <taxon>Actinomycetes</taxon>
        <taxon>Micrococcales</taxon>
        <taxon>Bogoriellaceae</taxon>
        <taxon>Georgenia</taxon>
    </lineage>
</organism>
<dbReference type="SUPFAM" id="SSF48452">
    <property type="entry name" value="TPR-like"/>
    <property type="match status" value="1"/>
</dbReference>
<dbReference type="AlphaFoldDB" id="A0A6N7EG01"/>
<dbReference type="EMBL" id="WHPC01000009">
    <property type="protein sequence ID" value="MPV36321.1"/>
    <property type="molecule type" value="Genomic_DNA"/>
</dbReference>
<dbReference type="Proteomes" id="UP000437709">
    <property type="component" value="Unassembled WGS sequence"/>
</dbReference>
<dbReference type="OrthoDB" id="5509004at2"/>
<reference evidence="2 3" key="1">
    <citation type="submission" date="2019-10" db="EMBL/GenBank/DDBJ databases">
        <title>Georgenia wutianyii sp. nov. and Georgenia yuyongxinii sp. nov. isolated from plateau pika (Ochotona curzoniae) in the Qinghai-Tibet plateau of China.</title>
        <authorList>
            <person name="Tian Z."/>
        </authorList>
    </citation>
    <scope>NUCLEOTIDE SEQUENCE [LARGE SCALE GENOMIC DNA]</scope>
    <source>
        <strain evidence="2 3">JCM 19765</strain>
    </source>
</reference>
<accession>A0A6N7EG01</accession>
<name>A0A6N7EG01_9MICO</name>
<dbReference type="InterPro" id="IPR011990">
    <property type="entry name" value="TPR-like_helical_dom_sf"/>
</dbReference>
<comment type="caution">
    <text evidence="2">The sequence shown here is derived from an EMBL/GenBank/DDBJ whole genome shotgun (WGS) entry which is preliminary data.</text>
</comment>
<dbReference type="InterPro" id="IPR051677">
    <property type="entry name" value="AfsR-DnrI-RedD_regulator"/>
</dbReference>
<keyword evidence="3" id="KW-1185">Reference proteome</keyword>
<gene>
    <name evidence="2" type="ORF">GB881_04525</name>
</gene>
<dbReference type="SMART" id="SM01043">
    <property type="entry name" value="BTAD"/>
    <property type="match status" value="1"/>
</dbReference>
<dbReference type="Gene3D" id="1.10.10.10">
    <property type="entry name" value="Winged helix-like DNA-binding domain superfamily/Winged helix DNA-binding domain"/>
    <property type="match status" value="1"/>
</dbReference>
<dbReference type="RefSeq" id="WP_152196103.1">
    <property type="nucleotide sequence ID" value="NZ_VUKD01000004.1"/>
</dbReference>
<dbReference type="InterPro" id="IPR005158">
    <property type="entry name" value="BTAD"/>
</dbReference>
<evidence type="ECO:0000313" key="2">
    <source>
        <dbReference type="EMBL" id="MPV36321.1"/>
    </source>
</evidence>
<dbReference type="PANTHER" id="PTHR35807">
    <property type="entry name" value="TRANSCRIPTIONAL REGULATOR REDD-RELATED"/>
    <property type="match status" value="1"/>
</dbReference>
<dbReference type="Gene3D" id="1.25.40.10">
    <property type="entry name" value="Tetratricopeptide repeat domain"/>
    <property type="match status" value="1"/>
</dbReference>
<evidence type="ECO:0000259" key="1">
    <source>
        <dbReference type="SMART" id="SM01043"/>
    </source>
</evidence>
<proteinExistence type="predicted"/>
<evidence type="ECO:0000313" key="3">
    <source>
        <dbReference type="Proteomes" id="UP000437709"/>
    </source>
</evidence>